<sequence>MAANLASKFYQEPPWRRPTRLVPVGAVRVDPITLGPNDHHSHLRSGLFDGKQPKTDPSTVQPDS</sequence>
<proteinExistence type="predicted"/>
<dbReference type="Proteomes" id="UP000197138">
    <property type="component" value="Unassembled WGS sequence"/>
</dbReference>
<feature type="region of interest" description="Disordered" evidence="1">
    <location>
        <begin position="33"/>
        <end position="64"/>
    </location>
</feature>
<evidence type="ECO:0000313" key="2">
    <source>
        <dbReference type="EMBL" id="OWM64712.1"/>
    </source>
</evidence>
<dbReference type="EMBL" id="MTKT01005802">
    <property type="protein sequence ID" value="OWM64712.1"/>
    <property type="molecule type" value="Genomic_DNA"/>
</dbReference>
<dbReference type="AlphaFoldDB" id="A0A218VXW0"/>
<name>A0A218VXW0_PUNGR</name>
<accession>A0A218VXW0</accession>
<evidence type="ECO:0000256" key="1">
    <source>
        <dbReference type="SAM" id="MobiDB-lite"/>
    </source>
</evidence>
<reference evidence="3" key="1">
    <citation type="journal article" date="2017" name="Plant J.">
        <title>The pomegranate (Punica granatum L.) genome and the genomics of punicalagin biosynthesis.</title>
        <authorList>
            <person name="Qin G."/>
            <person name="Xu C."/>
            <person name="Ming R."/>
            <person name="Tang H."/>
            <person name="Guyot R."/>
            <person name="Kramer E.M."/>
            <person name="Hu Y."/>
            <person name="Yi X."/>
            <person name="Qi Y."/>
            <person name="Xu X."/>
            <person name="Gao Z."/>
            <person name="Pan H."/>
            <person name="Jian J."/>
            <person name="Tian Y."/>
            <person name="Yue Z."/>
            <person name="Xu Y."/>
        </authorList>
    </citation>
    <scope>NUCLEOTIDE SEQUENCE [LARGE SCALE GENOMIC DNA]</scope>
    <source>
        <strain evidence="3">cv. Dabenzi</strain>
    </source>
</reference>
<comment type="caution">
    <text evidence="2">The sequence shown here is derived from an EMBL/GenBank/DDBJ whole genome shotgun (WGS) entry which is preliminary data.</text>
</comment>
<evidence type="ECO:0000313" key="3">
    <source>
        <dbReference type="Proteomes" id="UP000197138"/>
    </source>
</evidence>
<organism evidence="2 3">
    <name type="scientific">Punica granatum</name>
    <name type="common">Pomegranate</name>
    <dbReference type="NCBI Taxonomy" id="22663"/>
    <lineage>
        <taxon>Eukaryota</taxon>
        <taxon>Viridiplantae</taxon>
        <taxon>Streptophyta</taxon>
        <taxon>Embryophyta</taxon>
        <taxon>Tracheophyta</taxon>
        <taxon>Spermatophyta</taxon>
        <taxon>Magnoliopsida</taxon>
        <taxon>eudicotyledons</taxon>
        <taxon>Gunneridae</taxon>
        <taxon>Pentapetalae</taxon>
        <taxon>rosids</taxon>
        <taxon>malvids</taxon>
        <taxon>Myrtales</taxon>
        <taxon>Lythraceae</taxon>
        <taxon>Punica</taxon>
    </lineage>
</organism>
<protein>
    <submittedName>
        <fullName evidence="2">Uncharacterized protein</fullName>
    </submittedName>
</protein>
<feature type="compositionally biased region" description="Polar residues" evidence="1">
    <location>
        <begin position="55"/>
        <end position="64"/>
    </location>
</feature>
<gene>
    <name evidence="2" type="ORF">CDL15_Pgr000848</name>
</gene>